<dbReference type="GO" id="GO:0043811">
    <property type="term" value="F:phosphate:acyl-[acyl carrier protein] acyltransferase activity"/>
    <property type="evidence" value="ECO:0007669"/>
    <property type="project" value="UniProtKB-UniRule"/>
</dbReference>
<dbReference type="PaxDb" id="667014-Thein_1721"/>
<evidence type="ECO:0000256" key="8">
    <source>
        <dbReference type="ARBA" id="ARBA00024069"/>
    </source>
</evidence>
<reference evidence="12" key="1">
    <citation type="submission" date="2011-04" db="EMBL/GenBank/DDBJ databases">
        <title>The complete genome of Thermodesulfatator indicus DSM 15286.</title>
        <authorList>
            <person name="Lucas S."/>
            <person name="Copeland A."/>
            <person name="Lapidus A."/>
            <person name="Bruce D."/>
            <person name="Goodwin L."/>
            <person name="Pitluck S."/>
            <person name="Peters L."/>
            <person name="Kyrpides N."/>
            <person name="Mavromatis K."/>
            <person name="Pagani I."/>
            <person name="Ivanova N."/>
            <person name="Saunders L."/>
            <person name="Detter J.C."/>
            <person name="Tapia R."/>
            <person name="Han C."/>
            <person name="Land M."/>
            <person name="Hauser L."/>
            <person name="Markowitz V."/>
            <person name="Cheng J.-F."/>
            <person name="Hugenholtz P."/>
            <person name="Woyke T."/>
            <person name="Wu D."/>
            <person name="Spring S."/>
            <person name="Schroeder M."/>
            <person name="Brambilla E."/>
            <person name="Klenk H.-P."/>
            <person name="Eisen J.A."/>
        </authorList>
    </citation>
    <scope>NUCLEOTIDE SEQUENCE [LARGE SCALE GENOMIC DNA]</scope>
    <source>
        <strain evidence="12">DSM 15286 / JCM 11887 / CIR29812</strain>
    </source>
</reference>
<dbReference type="SUPFAM" id="SSF53659">
    <property type="entry name" value="Isocitrate/Isopropylmalate dehydrogenase-like"/>
    <property type="match status" value="1"/>
</dbReference>
<evidence type="ECO:0000313" key="11">
    <source>
        <dbReference type="EMBL" id="AEH45579.1"/>
    </source>
</evidence>
<comment type="subcellular location">
    <subcellularLocation>
        <location evidence="10">Cytoplasm</location>
    </subcellularLocation>
    <text evidence="10">Associated with the membrane possibly through PlsY.</text>
</comment>
<organism evidence="11 12">
    <name type="scientific">Thermodesulfatator indicus (strain DSM 15286 / JCM 11887 / CIR29812)</name>
    <dbReference type="NCBI Taxonomy" id="667014"/>
    <lineage>
        <taxon>Bacteria</taxon>
        <taxon>Pseudomonadati</taxon>
        <taxon>Thermodesulfobacteriota</taxon>
        <taxon>Thermodesulfobacteria</taxon>
        <taxon>Thermodesulfobacteriales</taxon>
        <taxon>Thermodesulfatatoraceae</taxon>
        <taxon>Thermodesulfatator</taxon>
    </lineage>
</organism>
<comment type="similarity">
    <text evidence="10">Belongs to the PlsX family.</text>
</comment>
<dbReference type="PANTHER" id="PTHR30100:SF1">
    <property type="entry name" value="PHOSPHATE ACYLTRANSFERASE"/>
    <property type="match status" value="1"/>
</dbReference>
<evidence type="ECO:0000256" key="7">
    <source>
        <dbReference type="ARBA" id="ARBA00023264"/>
    </source>
</evidence>
<evidence type="ECO:0000256" key="5">
    <source>
        <dbReference type="ARBA" id="ARBA00023098"/>
    </source>
</evidence>
<dbReference type="PIRSF" id="PIRSF002465">
    <property type="entry name" value="Phsphlp_syn_PlsX"/>
    <property type="match status" value="1"/>
</dbReference>
<evidence type="ECO:0000256" key="3">
    <source>
        <dbReference type="ARBA" id="ARBA00022516"/>
    </source>
</evidence>
<dbReference type="InParanoid" id="F8ABI2"/>
<evidence type="ECO:0000313" key="12">
    <source>
        <dbReference type="Proteomes" id="UP000006793"/>
    </source>
</evidence>
<dbReference type="Pfam" id="PF02504">
    <property type="entry name" value="FA_synthesis"/>
    <property type="match status" value="1"/>
</dbReference>
<evidence type="ECO:0000256" key="4">
    <source>
        <dbReference type="ARBA" id="ARBA00022679"/>
    </source>
</evidence>
<dbReference type="AlphaFoldDB" id="F8ABI2"/>
<keyword evidence="2 10" id="KW-0963">Cytoplasm</keyword>
<protein>
    <recommendedName>
        <fullName evidence="8 10">Phosphate acyltransferase</fullName>
        <ecNumber evidence="8 10">2.3.1.274</ecNumber>
    </recommendedName>
    <alternativeName>
        <fullName evidence="10">Acyl-ACP phosphotransacylase</fullName>
    </alternativeName>
    <alternativeName>
        <fullName evidence="10">Acyl-[acyl-carrier-protein]--phosphate acyltransferase</fullName>
    </alternativeName>
    <alternativeName>
        <fullName evidence="10">Phosphate-acyl-ACP acyltransferase</fullName>
    </alternativeName>
</protein>
<comment type="subunit">
    <text evidence="9 10">Homodimer. Probably interacts with PlsY.</text>
</comment>
<evidence type="ECO:0000256" key="10">
    <source>
        <dbReference type="HAMAP-Rule" id="MF_00019"/>
    </source>
</evidence>
<dbReference type="Proteomes" id="UP000006793">
    <property type="component" value="Chromosome"/>
</dbReference>
<dbReference type="InterPro" id="IPR012281">
    <property type="entry name" value="Phospholipid_synth_PlsX-like"/>
</dbReference>
<keyword evidence="5 10" id="KW-0443">Lipid metabolism</keyword>
<dbReference type="NCBIfam" id="TIGR00182">
    <property type="entry name" value="plsX"/>
    <property type="match status" value="1"/>
</dbReference>
<evidence type="ECO:0000256" key="6">
    <source>
        <dbReference type="ARBA" id="ARBA00023209"/>
    </source>
</evidence>
<accession>F8ABI2</accession>
<comment type="pathway">
    <text evidence="10">Lipid metabolism; phospholipid metabolism.</text>
</comment>
<keyword evidence="3 10" id="KW-0444">Lipid biosynthesis</keyword>
<dbReference type="InterPro" id="IPR003664">
    <property type="entry name" value="FA_synthesis"/>
</dbReference>
<dbReference type="KEGG" id="tid:Thein_1721"/>
<dbReference type="STRING" id="667014.Thein_1721"/>
<dbReference type="UniPathway" id="UPA00085"/>
<evidence type="ECO:0000256" key="9">
    <source>
        <dbReference type="ARBA" id="ARBA00046608"/>
    </source>
</evidence>
<proteinExistence type="inferred from homology"/>
<keyword evidence="6 10" id="KW-0594">Phospholipid biosynthesis</keyword>
<keyword evidence="4 10" id="KW-0808">Transferase</keyword>
<comment type="function">
    <text evidence="10">Catalyzes the reversible formation of acyl-phosphate (acyl-PO(4)) from acyl-[acyl-carrier-protein] (acyl-ACP). This enzyme utilizes acyl-ACP as fatty acyl donor, but not acyl-CoA.</text>
</comment>
<comment type="catalytic activity">
    <reaction evidence="1 10">
        <text>a fatty acyl-[ACP] + phosphate = an acyl phosphate + holo-[ACP]</text>
        <dbReference type="Rhea" id="RHEA:42292"/>
        <dbReference type="Rhea" id="RHEA-COMP:9685"/>
        <dbReference type="Rhea" id="RHEA-COMP:14125"/>
        <dbReference type="ChEBI" id="CHEBI:43474"/>
        <dbReference type="ChEBI" id="CHEBI:59918"/>
        <dbReference type="ChEBI" id="CHEBI:64479"/>
        <dbReference type="ChEBI" id="CHEBI:138651"/>
        <dbReference type="EC" id="2.3.1.274"/>
    </reaction>
</comment>
<dbReference type="GO" id="GO:0008654">
    <property type="term" value="P:phospholipid biosynthetic process"/>
    <property type="evidence" value="ECO:0007669"/>
    <property type="project" value="UniProtKB-KW"/>
</dbReference>
<evidence type="ECO:0000256" key="1">
    <source>
        <dbReference type="ARBA" id="ARBA00001232"/>
    </source>
</evidence>
<dbReference type="EC" id="2.3.1.274" evidence="8 10"/>
<dbReference type="eggNOG" id="COG0416">
    <property type="taxonomic scope" value="Bacteria"/>
</dbReference>
<dbReference type="PATRIC" id="fig|667014.3.peg.1775"/>
<name>F8ABI2_THEID</name>
<dbReference type="GO" id="GO:0005737">
    <property type="term" value="C:cytoplasm"/>
    <property type="evidence" value="ECO:0007669"/>
    <property type="project" value="UniProtKB-SubCell"/>
</dbReference>
<dbReference type="Gene3D" id="3.40.718.10">
    <property type="entry name" value="Isopropylmalate Dehydrogenase"/>
    <property type="match status" value="1"/>
</dbReference>
<dbReference type="HOGENOM" id="CLU_039379_1_1_0"/>
<gene>
    <name evidence="10" type="primary">plsX</name>
    <name evidence="11" type="ordered locus">Thein_1721</name>
</gene>
<dbReference type="FunCoup" id="F8ABI2">
    <property type="interactions" value="290"/>
</dbReference>
<reference evidence="11 12" key="2">
    <citation type="journal article" date="2012" name="Stand. Genomic Sci.">
        <title>Complete genome sequence of the thermophilic sulfate-reducing ocean bacterium Thermodesulfatator indicus type strain (CIR29812(T)).</title>
        <authorList>
            <person name="Anderson I."/>
            <person name="Saunders E."/>
            <person name="Lapidus A."/>
            <person name="Nolan M."/>
            <person name="Lucas S."/>
            <person name="Tice H."/>
            <person name="Del Rio T.G."/>
            <person name="Cheng J.F."/>
            <person name="Han C."/>
            <person name="Tapia R."/>
            <person name="Goodwin L.A."/>
            <person name="Pitluck S."/>
            <person name="Liolios K."/>
            <person name="Mavromatis K."/>
            <person name="Pagani I."/>
            <person name="Ivanova N."/>
            <person name="Mikhailova N."/>
            <person name="Pati A."/>
            <person name="Chen A."/>
            <person name="Palaniappan K."/>
            <person name="Land M."/>
            <person name="Hauser L."/>
            <person name="Jeffries C.D."/>
            <person name="Chang Y.J."/>
            <person name="Brambilla E.M."/>
            <person name="Rohde M."/>
            <person name="Spring S."/>
            <person name="Goker M."/>
            <person name="Detter J.C."/>
            <person name="Woyke T."/>
            <person name="Bristow J."/>
            <person name="Eisen J.A."/>
            <person name="Markowitz V."/>
            <person name="Hugenholtz P."/>
            <person name="Kyrpides N.C."/>
            <person name="Klenk H.P."/>
        </authorList>
    </citation>
    <scope>NUCLEOTIDE SEQUENCE [LARGE SCALE GENOMIC DNA]</scope>
    <source>
        <strain evidence="12">DSM 15286 / JCM 11887 / CIR29812</strain>
    </source>
</reference>
<sequence>MAIWVALDAMGGDFAPQATIEGALWAVKEFSELGVYLVGKPEVLTPLLKKKSHKRLKIVPASQIVGMDESPIEALRNKPDSSIRKAFELVKEQEAKAVVSAGNSGAVLVTALFVLGRLKGVSRPAIATVLPTIKGYAVLIDSGANVDCKPRHLLQFAYMGNVFAERILGYKSPRIGLLSIGEESGKGNTLVKQTHDLLKKSRLNYAGNIEGRDFFRGDVEVIVCDGFVGNVCLKLSEGLAETLMTMMAKEIKKHKLAVLGFTLARPALKKFKKFIDWRERGGAPLLGVNGEVIITHGRSDAKAIKNALRTALGFVKQNITDKIKEALEAESQSKNLEQVSEK</sequence>
<keyword evidence="7 10" id="KW-1208">Phospholipid metabolism</keyword>
<keyword evidence="12" id="KW-1185">Reference proteome</keyword>
<dbReference type="PANTHER" id="PTHR30100">
    <property type="entry name" value="FATTY ACID/PHOSPHOLIPID SYNTHESIS PROTEIN PLSX"/>
    <property type="match status" value="1"/>
</dbReference>
<dbReference type="EMBL" id="CP002683">
    <property type="protein sequence ID" value="AEH45579.1"/>
    <property type="molecule type" value="Genomic_DNA"/>
</dbReference>
<evidence type="ECO:0000256" key="2">
    <source>
        <dbReference type="ARBA" id="ARBA00022490"/>
    </source>
</evidence>
<dbReference type="HAMAP" id="MF_00019">
    <property type="entry name" value="PlsX"/>
    <property type="match status" value="1"/>
</dbReference>
<dbReference type="GO" id="GO:0006633">
    <property type="term" value="P:fatty acid biosynthetic process"/>
    <property type="evidence" value="ECO:0007669"/>
    <property type="project" value="UniProtKB-UniRule"/>
</dbReference>